<feature type="active site" evidence="8">
    <location>
        <position position="78"/>
    </location>
</feature>
<keyword evidence="5" id="KW-0496">Mitochondrion</keyword>
<feature type="active site" evidence="8">
    <location>
        <position position="32"/>
    </location>
</feature>
<evidence type="ECO:0000256" key="2">
    <source>
        <dbReference type="ARBA" id="ARBA00011805"/>
    </source>
</evidence>
<comment type="caution">
    <text evidence="10">The sequence shown here is derived from an EMBL/GenBank/DDBJ whole genome shotgun (WGS) entry which is preliminary data.</text>
</comment>
<evidence type="ECO:0000256" key="4">
    <source>
        <dbReference type="ARBA" id="ARBA00022801"/>
    </source>
</evidence>
<evidence type="ECO:0000259" key="9">
    <source>
        <dbReference type="Pfam" id="PF10502"/>
    </source>
</evidence>
<keyword evidence="10" id="KW-0645">Protease</keyword>
<evidence type="ECO:0000256" key="8">
    <source>
        <dbReference type="PIRSR" id="PIRSR600223-1"/>
    </source>
</evidence>
<reference evidence="10 11" key="1">
    <citation type="journal article" date="2014" name="Genome Biol. Evol.">
        <title>The genome of the myxosporean Thelohanellus kitauei shows adaptations to nutrient acquisition within its fish host.</title>
        <authorList>
            <person name="Yang Y."/>
            <person name="Xiong J."/>
            <person name="Zhou Z."/>
            <person name="Huo F."/>
            <person name="Miao W."/>
            <person name="Ran C."/>
            <person name="Liu Y."/>
            <person name="Zhang J."/>
            <person name="Feng J."/>
            <person name="Wang M."/>
            <person name="Wang M."/>
            <person name="Wang L."/>
            <person name="Yao B."/>
        </authorList>
    </citation>
    <scope>NUCLEOTIDE SEQUENCE [LARGE SCALE GENOMIC DNA]</scope>
    <source>
        <strain evidence="10">Wuqing</strain>
    </source>
</reference>
<evidence type="ECO:0000313" key="11">
    <source>
        <dbReference type="Proteomes" id="UP000031668"/>
    </source>
</evidence>
<dbReference type="GO" id="GO:0042720">
    <property type="term" value="C:mitochondrial inner membrane peptidase complex"/>
    <property type="evidence" value="ECO:0007669"/>
    <property type="project" value="TreeGrafter"/>
</dbReference>
<proteinExistence type="inferred from homology"/>
<dbReference type="OrthoDB" id="9996127at2759"/>
<dbReference type="InterPro" id="IPR052064">
    <property type="entry name" value="Mito_IMP1_subunit"/>
</dbReference>
<dbReference type="EMBL" id="JWZT01000332">
    <property type="protein sequence ID" value="KII74658.1"/>
    <property type="molecule type" value="Genomic_DNA"/>
</dbReference>
<dbReference type="PRINTS" id="PR00727">
    <property type="entry name" value="LEADERPTASE"/>
</dbReference>
<dbReference type="AlphaFoldDB" id="A0A0C2JYP6"/>
<accession>A0A0C2JYP6</accession>
<name>A0A0C2JYP6_THEKT</name>
<sequence>MDMLKSRSFTTVIFSAFCFKNIFRPYNCQGPSMEPTLNNKREDDIVLVEKLSTMLGILRVGDIVVVIDHDEPYSRVCKRIKAMEGDTVYNSKTQKYVKVRPGHVYVVGDNEEISYDSNSYGDIPMGLVVGRVYFRCWPLNEITFF</sequence>
<evidence type="ECO:0000256" key="7">
    <source>
        <dbReference type="ARBA" id="ARBA00038445"/>
    </source>
</evidence>
<dbReference type="GO" id="GO:0006627">
    <property type="term" value="P:protein processing involved in protein targeting to mitochondrion"/>
    <property type="evidence" value="ECO:0007669"/>
    <property type="project" value="TreeGrafter"/>
</dbReference>
<comment type="similarity">
    <text evidence="7">Belongs to the peptidase S26 family. IMP1 subfamily.</text>
</comment>
<dbReference type="InterPro" id="IPR000223">
    <property type="entry name" value="Pept_S26A_signal_pept_1"/>
</dbReference>
<dbReference type="PANTHER" id="PTHR12383:SF16">
    <property type="entry name" value="MITOCHONDRIAL INNER MEMBRANE PROTEASE SUBUNIT 1"/>
    <property type="match status" value="1"/>
</dbReference>
<dbReference type="OMA" id="STHWFWE"/>
<protein>
    <submittedName>
        <fullName evidence="10">Mitochondrial inner membrane protease subunit 1</fullName>
    </submittedName>
</protein>
<organism evidence="10 11">
    <name type="scientific">Thelohanellus kitauei</name>
    <name type="common">Myxosporean</name>
    <dbReference type="NCBI Taxonomy" id="669202"/>
    <lineage>
        <taxon>Eukaryota</taxon>
        <taxon>Metazoa</taxon>
        <taxon>Cnidaria</taxon>
        <taxon>Myxozoa</taxon>
        <taxon>Myxosporea</taxon>
        <taxon>Bivalvulida</taxon>
        <taxon>Platysporina</taxon>
        <taxon>Myxobolidae</taxon>
        <taxon>Thelohanellus</taxon>
    </lineage>
</organism>
<dbReference type="Pfam" id="PF10502">
    <property type="entry name" value="Peptidase_S26"/>
    <property type="match status" value="1"/>
</dbReference>
<keyword evidence="4" id="KW-0378">Hydrolase</keyword>
<dbReference type="Gene3D" id="2.10.109.10">
    <property type="entry name" value="Umud Fragment, subunit A"/>
    <property type="match status" value="1"/>
</dbReference>
<dbReference type="GO" id="GO:0004252">
    <property type="term" value="F:serine-type endopeptidase activity"/>
    <property type="evidence" value="ECO:0007669"/>
    <property type="project" value="InterPro"/>
</dbReference>
<evidence type="ECO:0000256" key="3">
    <source>
        <dbReference type="ARBA" id="ARBA00022792"/>
    </source>
</evidence>
<evidence type="ECO:0000256" key="6">
    <source>
        <dbReference type="ARBA" id="ARBA00023136"/>
    </source>
</evidence>
<keyword evidence="3" id="KW-0999">Mitochondrion inner membrane</keyword>
<dbReference type="InterPro" id="IPR019533">
    <property type="entry name" value="Peptidase_S26"/>
</dbReference>
<evidence type="ECO:0000313" key="10">
    <source>
        <dbReference type="EMBL" id="KII74658.1"/>
    </source>
</evidence>
<dbReference type="InterPro" id="IPR036286">
    <property type="entry name" value="LexA/Signal_pep-like_sf"/>
</dbReference>
<evidence type="ECO:0000256" key="1">
    <source>
        <dbReference type="ARBA" id="ARBA00004273"/>
    </source>
</evidence>
<dbReference type="GO" id="GO:0006465">
    <property type="term" value="P:signal peptide processing"/>
    <property type="evidence" value="ECO:0007669"/>
    <property type="project" value="InterPro"/>
</dbReference>
<evidence type="ECO:0000256" key="5">
    <source>
        <dbReference type="ARBA" id="ARBA00023128"/>
    </source>
</evidence>
<gene>
    <name evidence="10" type="ORF">RF11_00737</name>
</gene>
<dbReference type="CDD" id="cd06530">
    <property type="entry name" value="S26_SPase_I"/>
    <property type="match status" value="1"/>
</dbReference>
<feature type="domain" description="Peptidase S26" evidence="9">
    <location>
        <begin position="8"/>
        <end position="94"/>
    </location>
</feature>
<comment type="subcellular location">
    <subcellularLocation>
        <location evidence="1">Mitochondrion inner membrane</location>
    </subcellularLocation>
</comment>
<dbReference type="PANTHER" id="PTHR12383">
    <property type="entry name" value="PROTEASE FAMILY S26 MITOCHONDRIAL INNER MEMBRANE PROTEASE-RELATED"/>
    <property type="match status" value="1"/>
</dbReference>
<keyword evidence="6" id="KW-0472">Membrane</keyword>
<comment type="subunit">
    <text evidence="2">Heterodimer of 2 subunits, IMMPL1 and IMMPL2.</text>
</comment>
<dbReference type="SUPFAM" id="SSF51306">
    <property type="entry name" value="LexA/Signal peptidase"/>
    <property type="match status" value="1"/>
</dbReference>
<dbReference type="Proteomes" id="UP000031668">
    <property type="component" value="Unassembled WGS sequence"/>
</dbReference>
<keyword evidence="11" id="KW-1185">Reference proteome</keyword>